<organism evidence="2 3">
    <name type="scientific">Lactobacillus helveticus CIRM-BIA 104</name>
    <dbReference type="NCBI Taxonomy" id="1226333"/>
    <lineage>
        <taxon>Bacteria</taxon>
        <taxon>Bacillati</taxon>
        <taxon>Bacillota</taxon>
        <taxon>Bacilli</taxon>
        <taxon>Lactobacillales</taxon>
        <taxon>Lactobacillaceae</taxon>
        <taxon>Lactobacillus</taxon>
    </lineage>
</organism>
<gene>
    <name evidence="2" type="ORF">LHCIRMBIA104_00591</name>
</gene>
<proteinExistence type="predicted"/>
<dbReference type="Pfam" id="PF09851">
    <property type="entry name" value="SHOCT"/>
    <property type="match status" value="1"/>
</dbReference>
<evidence type="ECO:0000313" key="2">
    <source>
        <dbReference type="EMBL" id="CDI60128.1"/>
    </source>
</evidence>
<dbReference type="Proteomes" id="UP000017247">
    <property type="component" value="Unassembled WGS sequence"/>
</dbReference>
<dbReference type="EMBL" id="CBUL010000056">
    <property type="protein sequence ID" value="CDI60128.1"/>
    <property type="molecule type" value="Genomic_DNA"/>
</dbReference>
<reference evidence="2" key="1">
    <citation type="submission" date="2013-09" db="EMBL/GenBank/DDBJ databases">
        <title>Draft Genome Sequence of five Lactobacillus helveticus strains CIRM-BIA 101T, 103, 104, 951 and 953 isolated from milk product.</title>
        <authorList>
            <person name="Valence F."/>
            <person name="Chuat V."/>
            <person name="Ma L."/>
            <person name="Creno S."/>
            <person name="Falentin H."/>
            <person name="Lortal S."/>
            <person name="Bizet C."/>
            <person name="Clermont D."/>
            <person name="Loux V."/>
            <person name="Bouchier C."/>
            <person name="Cousin S."/>
        </authorList>
    </citation>
    <scope>NUCLEOTIDE SEQUENCE [LARGE SCALE GENOMIC DNA]</scope>
    <source>
        <strain evidence="2">CIRM-BIA 104</strain>
    </source>
</reference>
<dbReference type="HOGENOM" id="CLU_222184_0_0_9"/>
<comment type="caution">
    <text evidence="2">The sequence shown here is derived from an EMBL/GenBank/DDBJ whole genome shotgun (WGS) entry which is preliminary data.</text>
</comment>
<protein>
    <recommendedName>
        <fullName evidence="1">SHOCT domain-containing protein</fullName>
    </recommendedName>
</protein>
<name>U6F7I6_LACHE</name>
<sequence length="20" mass="2379">MKELLDQGILTEEEFQAKKK</sequence>
<evidence type="ECO:0000313" key="3">
    <source>
        <dbReference type="Proteomes" id="UP000017247"/>
    </source>
</evidence>
<feature type="domain" description="SHOCT" evidence="1">
    <location>
        <begin position="2"/>
        <end position="20"/>
    </location>
</feature>
<evidence type="ECO:0000259" key="1">
    <source>
        <dbReference type="Pfam" id="PF09851"/>
    </source>
</evidence>
<dbReference type="InterPro" id="IPR018649">
    <property type="entry name" value="SHOCT"/>
</dbReference>
<accession>U6F7I6</accession>
<dbReference type="AlphaFoldDB" id="U6F7I6"/>